<dbReference type="PANTHER" id="PTHR18034">
    <property type="entry name" value="CELL CYCLE CONTROL PROTEIN CWF22-RELATED"/>
    <property type="match status" value="1"/>
</dbReference>
<keyword evidence="9" id="KW-1185">Reference proteome</keyword>
<dbReference type="PANTHER" id="PTHR18034:SF3">
    <property type="entry name" value="PRE-MRNA-SPLICING FACTOR CWC22 HOMOLOG"/>
    <property type="match status" value="1"/>
</dbReference>
<proteinExistence type="inferred from homology"/>
<evidence type="ECO:0000256" key="5">
    <source>
        <dbReference type="ARBA" id="ARBA00023242"/>
    </source>
</evidence>
<dbReference type="SMART" id="SM00543">
    <property type="entry name" value="MIF4G"/>
    <property type="match status" value="1"/>
</dbReference>
<feature type="region of interest" description="Disordered" evidence="6">
    <location>
        <begin position="287"/>
        <end position="311"/>
    </location>
</feature>
<dbReference type="InterPro" id="IPR003890">
    <property type="entry name" value="MIF4G-like_typ-3"/>
</dbReference>
<organism evidence="8 9">
    <name type="scientific">Kipferlia bialata</name>
    <dbReference type="NCBI Taxonomy" id="797122"/>
    <lineage>
        <taxon>Eukaryota</taxon>
        <taxon>Metamonada</taxon>
        <taxon>Carpediemonas-like organisms</taxon>
        <taxon>Kipferlia</taxon>
    </lineage>
</organism>
<dbReference type="Pfam" id="PF02847">
    <property type="entry name" value="MA3"/>
    <property type="match status" value="1"/>
</dbReference>
<reference evidence="8 9" key="1">
    <citation type="journal article" date="2018" name="PLoS ONE">
        <title>The draft genome of Kipferlia bialata reveals reductive genome evolution in fornicate parasites.</title>
        <authorList>
            <person name="Tanifuji G."/>
            <person name="Takabayashi S."/>
            <person name="Kume K."/>
            <person name="Takagi M."/>
            <person name="Nakayama T."/>
            <person name="Kamikawa R."/>
            <person name="Inagaki Y."/>
            <person name="Hashimoto T."/>
        </authorList>
    </citation>
    <scope>NUCLEOTIDE SEQUENCE [LARGE SCALE GENOMIC DNA]</scope>
    <source>
        <strain evidence="8">NY0173</strain>
    </source>
</reference>
<dbReference type="SUPFAM" id="SSF48371">
    <property type="entry name" value="ARM repeat"/>
    <property type="match status" value="1"/>
</dbReference>
<dbReference type="Proteomes" id="UP000265618">
    <property type="component" value="Unassembled WGS sequence"/>
</dbReference>
<evidence type="ECO:0000256" key="6">
    <source>
        <dbReference type="SAM" id="MobiDB-lite"/>
    </source>
</evidence>
<dbReference type="Pfam" id="PF02854">
    <property type="entry name" value="MIF4G"/>
    <property type="match status" value="1"/>
</dbReference>
<keyword evidence="4" id="KW-0508">mRNA splicing</keyword>
<dbReference type="GO" id="GO:0071013">
    <property type="term" value="C:catalytic step 2 spliceosome"/>
    <property type="evidence" value="ECO:0007669"/>
    <property type="project" value="TreeGrafter"/>
</dbReference>
<dbReference type="GO" id="GO:0003723">
    <property type="term" value="F:RNA binding"/>
    <property type="evidence" value="ECO:0007669"/>
    <property type="project" value="InterPro"/>
</dbReference>
<gene>
    <name evidence="8" type="ORF">KIPB_003678</name>
</gene>
<evidence type="ECO:0000256" key="4">
    <source>
        <dbReference type="ARBA" id="ARBA00023187"/>
    </source>
</evidence>
<accession>A0A391NK65</accession>
<comment type="caution">
    <text evidence="8">The sequence shown here is derived from an EMBL/GenBank/DDBJ whole genome shotgun (WGS) entry which is preliminary data.</text>
</comment>
<feature type="domain" description="MI" evidence="7">
    <location>
        <begin position="345"/>
        <end position="462"/>
    </location>
</feature>
<comment type="similarity">
    <text evidence="2">Belongs to the CWC22 family.</text>
</comment>
<dbReference type="InterPro" id="IPR016024">
    <property type="entry name" value="ARM-type_fold"/>
</dbReference>
<keyword evidence="3" id="KW-0507">mRNA processing</keyword>
<dbReference type="PROSITE" id="PS51366">
    <property type="entry name" value="MI"/>
    <property type="match status" value="1"/>
</dbReference>
<evidence type="ECO:0000256" key="3">
    <source>
        <dbReference type="ARBA" id="ARBA00022664"/>
    </source>
</evidence>
<evidence type="ECO:0000313" key="8">
    <source>
        <dbReference type="EMBL" id="GCA62464.1"/>
    </source>
</evidence>
<dbReference type="InterPro" id="IPR050781">
    <property type="entry name" value="CWC22_splicing_factor"/>
</dbReference>
<sequence length="569" mass="62761">MGGYIPPHKRTLRAEEVEVGSVEYQRAEWDSMKRSLKGLFNRVNVDNTPYVLRDLFRVNLIRGRGLFAKILLETQAADPGRTPVYAALVAVVNAKLPDVGRLVAHRVVDIFSSSIQSGQKAACLNAGRFLAHLANQGVVNELLVIEGVYMLLLRPTPASVDVAVEMVRLCGQMLSSSASAGMEAVFARLREILEVPDTVRRIRYAVESLFASRRTGFGDFPQLPAGLALVDPSDQVRHSVSLGIGGTRSKLKTRPKLDWFVETEAPRYMLDTAAWERISGAIVPQMDSLVPGPEEREADVASSGEAGGDSKVQELVRDQRPGAQVEYAAAGPVDRVDMTDTDRIRYRRKVYLALHSSATHDEAVHKMLRAGVAGPGSEEALVDMLLDCVSQLQTYLPFFGAVSTRLCQLHTKWQDAFDAAFHSRYESLHQVDTKAIRNIARLYAHLLCCDALPWEIMDGVRLSESTTTASSRIFLKVLLLQCASGLGVKPLCKVLQDKDNAPYVAGLFPDSPLADAVFACDFFAVVGLGDLAAPLREFVVSERERERVDRRLEDVISEDESYSYSYSDD</sequence>
<dbReference type="EMBL" id="BDIP01000723">
    <property type="protein sequence ID" value="GCA62464.1"/>
    <property type="molecule type" value="Genomic_DNA"/>
</dbReference>
<keyword evidence="5" id="KW-0539">Nucleus</keyword>
<evidence type="ECO:0000256" key="2">
    <source>
        <dbReference type="ARBA" id="ARBA00006856"/>
    </source>
</evidence>
<evidence type="ECO:0000313" key="9">
    <source>
        <dbReference type="Proteomes" id="UP000265618"/>
    </source>
</evidence>
<dbReference type="AlphaFoldDB" id="A0A391NK65"/>
<comment type="subcellular location">
    <subcellularLocation>
        <location evidence="1">Nucleus</location>
    </subcellularLocation>
</comment>
<dbReference type="GO" id="GO:0000398">
    <property type="term" value="P:mRNA splicing, via spliceosome"/>
    <property type="evidence" value="ECO:0007669"/>
    <property type="project" value="TreeGrafter"/>
</dbReference>
<evidence type="ECO:0000259" key="7">
    <source>
        <dbReference type="PROSITE" id="PS51366"/>
    </source>
</evidence>
<dbReference type="Gene3D" id="1.25.40.180">
    <property type="match status" value="1"/>
</dbReference>
<dbReference type="SMART" id="SM00544">
    <property type="entry name" value="MA3"/>
    <property type="match status" value="1"/>
</dbReference>
<protein>
    <recommendedName>
        <fullName evidence="7">MI domain-containing protein</fullName>
    </recommendedName>
</protein>
<dbReference type="OrthoDB" id="1924287at2759"/>
<evidence type="ECO:0000256" key="1">
    <source>
        <dbReference type="ARBA" id="ARBA00004123"/>
    </source>
</evidence>
<dbReference type="InterPro" id="IPR003891">
    <property type="entry name" value="Initiation_fac_eIF4g_MI"/>
</dbReference>
<name>A0A391NK65_9EUKA</name>